<gene>
    <name evidence="2" type="ORF">CN613_06320</name>
</gene>
<dbReference type="RefSeq" id="WP_097848794.1">
    <property type="nucleotide sequence ID" value="NZ_NUAS01000015.1"/>
</dbReference>
<keyword evidence="1" id="KW-1133">Transmembrane helix</keyword>
<feature type="transmembrane region" description="Helical" evidence="1">
    <location>
        <begin position="6"/>
        <end position="22"/>
    </location>
</feature>
<feature type="transmembrane region" description="Helical" evidence="1">
    <location>
        <begin position="67"/>
        <end position="84"/>
    </location>
</feature>
<dbReference type="Pfam" id="PF10066">
    <property type="entry name" value="DUF2304"/>
    <property type="match status" value="1"/>
</dbReference>
<dbReference type="Proteomes" id="UP000219775">
    <property type="component" value="Unassembled WGS sequence"/>
</dbReference>
<dbReference type="InterPro" id="IPR019277">
    <property type="entry name" value="DUF2304"/>
</dbReference>
<evidence type="ECO:0008006" key="4">
    <source>
        <dbReference type="Google" id="ProtNLM"/>
    </source>
</evidence>
<accession>A0A2B4NWS0</accession>
<dbReference type="EMBL" id="NUDP01000026">
    <property type="protein sequence ID" value="PEM71108.1"/>
    <property type="molecule type" value="Genomic_DNA"/>
</dbReference>
<evidence type="ECO:0000313" key="2">
    <source>
        <dbReference type="EMBL" id="PEM71108.1"/>
    </source>
</evidence>
<feature type="transmembrane region" description="Helical" evidence="1">
    <location>
        <begin position="34"/>
        <end position="55"/>
    </location>
</feature>
<organism evidence="2 3">
    <name type="scientific">Bacillus pseudomycoides</name>
    <dbReference type="NCBI Taxonomy" id="64104"/>
    <lineage>
        <taxon>Bacteria</taxon>
        <taxon>Bacillati</taxon>
        <taxon>Bacillota</taxon>
        <taxon>Bacilli</taxon>
        <taxon>Bacillales</taxon>
        <taxon>Bacillaceae</taxon>
        <taxon>Bacillus</taxon>
        <taxon>Bacillus cereus group</taxon>
    </lineage>
</organism>
<proteinExistence type="predicted"/>
<dbReference type="AlphaFoldDB" id="A0A2B4NWS0"/>
<reference evidence="2 3" key="1">
    <citation type="submission" date="2017-09" db="EMBL/GenBank/DDBJ databases">
        <title>Large-scale bioinformatics analysis of Bacillus genomes uncovers conserved roles of natural products in bacterial physiology.</title>
        <authorList>
            <consortium name="Agbiome Team Llc"/>
            <person name="Bleich R.M."/>
            <person name="Grubbs K.J."/>
            <person name="Santa Maria K.C."/>
            <person name="Allen S.E."/>
            <person name="Farag S."/>
            <person name="Shank E.A."/>
            <person name="Bowers A."/>
        </authorList>
    </citation>
    <scope>NUCLEOTIDE SEQUENCE [LARGE SCALE GENOMIC DNA]</scope>
    <source>
        <strain evidence="2 3">AFS009893</strain>
    </source>
</reference>
<evidence type="ECO:0000256" key="1">
    <source>
        <dbReference type="SAM" id="Phobius"/>
    </source>
</evidence>
<sequence length="118" mass="13832">MPIITFSFIFIILLFLIIINSIRKGALETKYSILWIFVCISMAILSSTDRIINWIGKLLKVEYPPSILFLFGLLFCFILIFDLTRKLSKQHHQLVTLTQEYALLKQKLAKEKEQEHSK</sequence>
<name>A0A2B4NWS0_9BACI</name>
<evidence type="ECO:0000313" key="3">
    <source>
        <dbReference type="Proteomes" id="UP000219775"/>
    </source>
</evidence>
<keyword evidence="1" id="KW-0812">Transmembrane</keyword>
<protein>
    <recommendedName>
        <fullName evidence="4">DUF2304 domain-containing protein</fullName>
    </recommendedName>
</protein>
<keyword evidence="1" id="KW-0472">Membrane</keyword>
<comment type="caution">
    <text evidence="2">The sequence shown here is derived from an EMBL/GenBank/DDBJ whole genome shotgun (WGS) entry which is preliminary data.</text>
</comment>